<dbReference type="OrthoDB" id="4357141at2759"/>
<accession>A0A6A5WSM5</accession>
<feature type="non-terminal residue" evidence="1">
    <location>
        <position position="1"/>
    </location>
</feature>
<reference evidence="1" key="1">
    <citation type="journal article" date="2020" name="Stud. Mycol.">
        <title>101 Dothideomycetes genomes: a test case for predicting lifestyles and emergence of pathogens.</title>
        <authorList>
            <person name="Haridas S."/>
            <person name="Albert R."/>
            <person name="Binder M."/>
            <person name="Bloem J."/>
            <person name="Labutti K."/>
            <person name="Salamov A."/>
            <person name="Andreopoulos B."/>
            <person name="Baker S."/>
            <person name="Barry K."/>
            <person name="Bills G."/>
            <person name="Bluhm B."/>
            <person name="Cannon C."/>
            <person name="Castanera R."/>
            <person name="Culley D."/>
            <person name="Daum C."/>
            <person name="Ezra D."/>
            <person name="Gonzalez J."/>
            <person name="Henrissat B."/>
            <person name="Kuo A."/>
            <person name="Liang C."/>
            <person name="Lipzen A."/>
            <person name="Lutzoni F."/>
            <person name="Magnuson J."/>
            <person name="Mondo S."/>
            <person name="Nolan M."/>
            <person name="Ohm R."/>
            <person name="Pangilinan J."/>
            <person name="Park H.-J."/>
            <person name="Ramirez L."/>
            <person name="Alfaro M."/>
            <person name="Sun H."/>
            <person name="Tritt A."/>
            <person name="Yoshinaga Y."/>
            <person name="Zwiers L.-H."/>
            <person name="Turgeon B."/>
            <person name="Goodwin S."/>
            <person name="Spatafora J."/>
            <person name="Crous P."/>
            <person name="Grigoriev I."/>
        </authorList>
    </citation>
    <scope>NUCLEOTIDE SEQUENCE</scope>
    <source>
        <strain evidence="1">CBS 123094</strain>
    </source>
</reference>
<gene>
    <name evidence="1" type="ORF">P154DRAFT_36465</name>
</gene>
<dbReference type="Proteomes" id="UP000799779">
    <property type="component" value="Unassembled WGS sequence"/>
</dbReference>
<proteinExistence type="predicted"/>
<protein>
    <submittedName>
        <fullName evidence="1">Uncharacterized protein</fullName>
    </submittedName>
</protein>
<sequence>ANTVSKDHFTPLYSPARQRAFTKKNITAAWAGSGLFLLNPDRVLRGIPKPPAEINVPRANKVELCPQDEVPQTPVTPVTAEALTLLHNLIKQDTHALTETKIQRLQKHV</sequence>
<organism evidence="1 2">
    <name type="scientific">Amniculicola lignicola CBS 123094</name>
    <dbReference type="NCBI Taxonomy" id="1392246"/>
    <lineage>
        <taxon>Eukaryota</taxon>
        <taxon>Fungi</taxon>
        <taxon>Dikarya</taxon>
        <taxon>Ascomycota</taxon>
        <taxon>Pezizomycotina</taxon>
        <taxon>Dothideomycetes</taxon>
        <taxon>Pleosporomycetidae</taxon>
        <taxon>Pleosporales</taxon>
        <taxon>Amniculicolaceae</taxon>
        <taxon>Amniculicola</taxon>
    </lineage>
</organism>
<evidence type="ECO:0000313" key="2">
    <source>
        <dbReference type="Proteomes" id="UP000799779"/>
    </source>
</evidence>
<evidence type="ECO:0000313" key="1">
    <source>
        <dbReference type="EMBL" id="KAF2004692.1"/>
    </source>
</evidence>
<name>A0A6A5WSM5_9PLEO</name>
<dbReference type="EMBL" id="ML977566">
    <property type="protein sequence ID" value="KAF2004692.1"/>
    <property type="molecule type" value="Genomic_DNA"/>
</dbReference>
<dbReference type="AlphaFoldDB" id="A0A6A5WSM5"/>
<keyword evidence="2" id="KW-1185">Reference proteome</keyword>